<organism evidence="1">
    <name type="scientific">Anguilla anguilla</name>
    <name type="common">European freshwater eel</name>
    <name type="synonym">Muraena anguilla</name>
    <dbReference type="NCBI Taxonomy" id="7936"/>
    <lineage>
        <taxon>Eukaryota</taxon>
        <taxon>Metazoa</taxon>
        <taxon>Chordata</taxon>
        <taxon>Craniata</taxon>
        <taxon>Vertebrata</taxon>
        <taxon>Euteleostomi</taxon>
        <taxon>Actinopterygii</taxon>
        <taxon>Neopterygii</taxon>
        <taxon>Teleostei</taxon>
        <taxon>Anguilliformes</taxon>
        <taxon>Anguillidae</taxon>
        <taxon>Anguilla</taxon>
    </lineage>
</organism>
<dbReference type="AlphaFoldDB" id="A0A0E9QZZ4"/>
<reference evidence="1" key="1">
    <citation type="submission" date="2014-11" db="EMBL/GenBank/DDBJ databases">
        <authorList>
            <person name="Amaro Gonzalez C."/>
        </authorList>
    </citation>
    <scope>NUCLEOTIDE SEQUENCE</scope>
</reference>
<reference evidence="1" key="2">
    <citation type="journal article" date="2015" name="Fish Shellfish Immunol.">
        <title>Early steps in the European eel (Anguilla anguilla)-Vibrio vulnificus interaction in the gills: Role of the RtxA13 toxin.</title>
        <authorList>
            <person name="Callol A."/>
            <person name="Pajuelo D."/>
            <person name="Ebbesson L."/>
            <person name="Teles M."/>
            <person name="MacKenzie S."/>
            <person name="Amaro C."/>
        </authorList>
    </citation>
    <scope>NUCLEOTIDE SEQUENCE</scope>
</reference>
<accession>A0A0E9QZZ4</accession>
<sequence>MSFLLMWVIPMEDSVWIFLKSTVIPTEESHSNY</sequence>
<dbReference type="EMBL" id="GBXM01086792">
    <property type="protein sequence ID" value="JAH21785.1"/>
    <property type="molecule type" value="Transcribed_RNA"/>
</dbReference>
<proteinExistence type="predicted"/>
<name>A0A0E9QZZ4_ANGAN</name>
<protein>
    <submittedName>
        <fullName evidence="1">Uncharacterized protein</fullName>
    </submittedName>
</protein>
<evidence type="ECO:0000313" key="1">
    <source>
        <dbReference type="EMBL" id="JAH21785.1"/>
    </source>
</evidence>